<dbReference type="Gene3D" id="3.40.50.720">
    <property type="entry name" value="NAD(P)-binding Rossmann-like Domain"/>
    <property type="match status" value="1"/>
</dbReference>
<accession>A0A557XX08</accession>
<dbReference type="EMBL" id="VMQU01000026">
    <property type="protein sequence ID" value="TVS90630.1"/>
    <property type="molecule type" value="Genomic_DNA"/>
</dbReference>
<comment type="caution">
    <text evidence="1">The sequence shown here is derived from an EMBL/GenBank/DDBJ whole genome shotgun (WGS) entry which is preliminary data.</text>
</comment>
<dbReference type="AlphaFoldDB" id="A0A557XX08"/>
<keyword evidence="2" id="KW-1185">Reference proteome</keyword>
<evidence type="ECO:0000313" key="1">
    <source>
        <dbReference type="EMBL" id="TVS90630.1"/>
    </source>
</evidence>
<name>A0A557XX08_9MYCO</name>
<gene>
    <name evidence="1" type="ORF">FPZ47_08380</name>
</gene>
<dbReference type="RefSeq" id="WP_144950589.1">
    <property type="nucleotide sequence ID" value="NZ_VMQU01000026.1"/>
</dbReference>
<dbReference type="Proteomes" id="UP000320513">
    <property type="component" value="Unassembled WGS sequence"/>
</dbReference>
<organism evidence="1 2">
    <name type="scientific">Mycobacterium helveticum</name>
    <dbReference type="NCBI Taxonomy" id="2592811"/>
    <lineage>
        <taxon>Bacteria</taxon>
        <taxon>Bacillati</taxon>
        <taxon>Actinomycetota</taxon>
        <taxon>Actinomycetes</taxon>
        <taxon>Mycobacteriales</taxon>
        <taxon>Mycobacteriaceae</taxon>
        <taxon>Mycobacterium</taxon>
    </lineage>
</organism>
<reference evidence="1 2" key="1">
    <citation type="submission" date="2019-07" db="EMBL/GenBank/DDBJ databases">
        <title>New Mycobacterium species.</title>
        <authorList>
            <person name="Tortoli E."/>
            <person name="Ghielmetti G."/>
            <person name="Friedel U."/>
            <person name="Trovato A."/>
        </authorList>
    </citation>
    <scope>NUCLEOTIDE SEQUENCE [LARGE SCALE GENOMIC DNA]</scope>
    <source>
        <strain evidence="1 2">16-83</strain>
    </source>
</reference>
<sequence>MAGSPHGLDFTVVRLPRVLGEGHQLRDTADVLVSVVDACIASGAYPTLTLTEEVTTARAAARAILGLLPESAGPAEPGRGITVVHGEQVSDTELLGGYALDELEVTEWKRTLDQSNWARMNPRRWSVVDAWVSLGMQWGGRRYTEYLAEAPTIALGLDHVAELSASPPSIRSLLAQDFLSRRKTLADGPAGALVDSPVGFVNGHATKTSASAAAASRRR</sequence>
<dbReference type="OrthoDB" id="2472181at2"/>
<evidence type="ECO:0000313" key="2">
    <source>
        <dbReference type="Proteomes" id="UP000320513"/>
    </source>
</evidence>
<proteinExistence type="predicted"/>
<protein>
    <submittedName>
        <fullName evidence="1">Uncharacterized protein</fullName>
    </submittedName>
</protein>